<dbReference type="KEGG" id="bgt:106073758"/>
<dbReference type="EnsemblMetazoa" id="BGLB038657-RA">
    <property type="protein sequence ID" value="BGLB038657-PA"/>
    <property type="gene ID" value="BGLB038657"/>
</dbReference>
<dbReference type="OrthoDB" id="2017693at2759"/>
<evidence type="ECO:0000313" key="3">
    <source>
        <dbReference type="Proteomes" id="UP000076420"/>
    </source>
</evidence>
<dbReference type="InterPro" id="IPR011322">
    <property type="entry name" value="N-reg_PII-like_a/b"/>
</dbReference>
<dbReference type="SUPFAM" id="SSF54913">
    <property type="entry name" value="GlnB-like"/>
    <property type="match status" value="1"/>
</dbReference>
<dbReference type="InterPro" id="IPR015867">
    <property type="entry name" value="N-reg_PII/ATP_PRibTrfase_C"/>
</dbReference>
<dbReference type="STRING" id="6526.A0A2C9M549"/>
<accession>A0A2C9M549</accession>
<sequence length="174" mass="19609">MHPTRSYCHEGHCVLLCVTRWIDSQNCGRRCQLIGSDLYMPLLLSVLRRVVTMAELQTRSYTSGTASMAFVTVPNIEVGKKLAGDIVKNKLAACVNIIPQVTSIYEWEDKIQEDSELILMIKTLTVKIDELSEFVRKNHPYDVAEVISAPIENGNPPYLEWISKVVTVTGNQKK</sequence>
<dbReference type="VEuPathDB" id="VectorBase:BGLB038657"/>
<evidence type="ECO:0000256" key="1">
    <source>
        <dbReference type="ARBA" id="ARBA00010169"/>
    </source>
</evidence>
<dbReference type="PANTHER" id="PTHR23419:SF8">
    <property type="entry name" value="FI09726P"/>
    <property type="match status" value="1"/>
</dbReference>
<dbReference type="AlphaFoldDB" id="A0A2C9M549"/>
<gene>
    <name evidence="2" type="primary">106073758</name>
</gene>
<dbReference type="VEuPathDB" id="VectorBase:BGLAX_034714"/>
<dbReference type="GO" id="GO:0005507">
    <property type="term" value="F:copper ion binding"/>
    <property type="evidence" value="ECO:0007669"/>
    <property type="project" value="TreeGrafter"/>
</dbReference>
<comment type="similarity">
    <text evidence="1">Belongs to the CutA family.</text>
</comment>
<proteinExistence type="inferred from homology"/>
<dbReference type="PANTHER" id="PTHR23419">
    <property type="entry name" value="DIVALENT CATION TOLERANCE CUTA-RELATED"/>
    <property type="match status" value="1"/>
</dbReference>
<name>A0A2C9M549_BIOGL</name>
<dbReference type="GO" id="GO:0010038">
    <property type="term" value="P:response to metal ion"/>
    <property type="evidence" value="ECO:0007669"/>
    <property type="project" value="InterPro"/>
</dbReference>
<dbReference type="Gene3D" id="3.30.70.120">
    <property type="match status" value="1"/>
</dbReference>
<protein>
    <submittedName>
        <fullName evidence="2">Uncharacterized protein</fullName>
    </submittedName>
</protein>
<dbReference type="Proteomes" id="UP000076420">
    <property type="component" value="Unassembled WGS sequence"/>
</dbReference>
<dbReference type="InterPro" id="IPR004323">
    <property type="entry name" value="Ion_tolerance_CutA"/>
</dbReference>
<reference evidence="2" key="1">
    <citation type="submission" date="2020-05" db="UniProtKB">
        <authorList>
            <consortium name="EnsemblMetazoa"/>
        </authorList>
    </citation>
    <scope>IDENTIFICATION</scope>
    <source>
        <strain evidence="2">BB02</strain>
    </source>
</reference>
<dbReference type="Pfam" id="PF03091">
    <property type="entry name" value="CutA1"/>
    <property type="match status" value="1"/>
</dbReference>
<organism evidence="2 3">
    <name type="scientific">Biomphalaria glabrata</name>
    <name type="common">Bloodfluke planorb</name>
    <name type="synonym">Freshwater snail</name>
    <dbReference type="NCBI Taxonomy" id="6526"/>
    <lineage>
        <taxon>Eukaryota</taxon>
        <taxon>Metazoa</taxon>
        <taxon>Spiralia</taxon>
        <taxon>Lophotrochozoa</taxon>
        <taxon>Mollusca</taxon>
        <taxon>Gastropoda</taxon>
        <taxon>Heterobranchia</taxon>
        <taxon>Euthyneura</taxon>
        <taxon>Panpulmonata</taxon>
        <taxon>Hygrophila</taxon>
        <taxon>Lymnaeoidea</taxon>
        <taxon>Planorbidae</taxon>
        <taxon>Biomphalaria</taxon>
    </lineage>
</organism>
<evidence type="ECO:0000313" key="2">
    <source>
        <dbReference type="EnsemblMetazoa" id="BGLB038657-PA"/>
    </source>
</evidence>